<evidence type="ECO:0008006" key="16">
    <source>
        <dbReference type="Google" id="ProtNLM"/>
    </source>
</evidence>
<protein>
    <recommendedName>
        <fullName evidence="16">ABC transporter family protein</fullName>
    </recommendedName>
</protein>
<dbReference type="SUPFAM" id="SSF90123">
    <property type="entry name" value="ABC transporter transmembrane region"/>
    <property type="match status" value="2"/>
</dbReference>
<sequence>MSKILNPKDQTSLLEIENQVEFSQKNCAQVFFFTWVYRLLGVKFIQRNLLQIGKNKPLVQTDLVIIDQDSNMGTSHSKFLAAFRKQDLKRSLYQSFKCTLYSQTQGLILFCALFYVIVSGLQLCQPIITKESQKYFMYVEPEDKPSLSSMLYFAAIQLIYMIALSLIKPYQLFYSSLLSVKQQGALQQEILIKTLKFPISRSKHYSTGELINMMQVDINQASNYFYNAVIIFTVPLQMICAFVVIFITLGNQAIVPAVGAIIQAIIGLIFGYLYGIVQKRYMIAKDNRMKAVDEALIYAKQVKLNTFEDFFEQRIKNYREKELKQLKTQVLMMIFIQLIQGFVGILTWECVFLFSDDINFATMSIMMQNYSSILNILSNLPLQFKNFQMSRNSMARLDNYFEQKECNVTERQSESNSNFAIKINKGVYSWKTNDQMNSDVIEIKDENEQINNNNVFNIDIDVEIKKGQFVAFVGNSASGKSTILRSILGETDKQSGNIIVNGTVSVATQEPWIISGSIKKNITFMNSFDALKYKQVIKICGLERDIASFKNGDDTILGEKGDNLSGGQQKRINLARAIYNNADIYLLDDPTSALDIKVKYQIHQQCIQGYLKNKTRILFTNSVSNLQECDMIYMIENGRIVKQGRFAQIAGVNENQDFSQKEIVDFQFEDKHYKQENPDNQDVRQSLIQKEDQEKGDISNSVIKQVFDYMGKYMAPLCNIIYFITVLGCQLVGNKFMAQEGITDQEFKHLGLIYYPLIQSPVIIAIVLLSAYYLIMGLSTSRKIHNSIIYSLVNASYTKFYNTILIGRLMNRLSKDIYNIDLLFPNEIQNLTIQLTTLLLPLFACFLYLNIVALPLLIIFFILLIYLTVIYYRCLREITRIEAVSKSPVFSFFQQIVRGITYVRTCLPLEKVVIQQQRNVDLDLGNQINLFGFQYWYQSLAGSITNLFQALLFIICVSFLYQIQFIFPGKTQQMTILVLNQMQTVSQLLLNSSISYGNIQMYLISFERCLHLAKKIEQEERNISLVTPGGNDMDISEVKKTNNNKEDNNVILQLENCTFQYRPNSKCVLQQLTIDLHKKEKIGVVGRTGAGKSSIILALTSILEQTEGSIEIDQKNINLYSINELRQKFGIIPQDPLIFMGNLKQNLDPLNKFEEPHIQEIAQQCGLLELQSFKQQGLYSEIALQGSNLSLGEKQLLNIVRCILENKNIVLVDEATSNIDSQTEEHVKQLFQKYFSNVAMISIAHKVTTIMNSDRIMVLNDGQITEFDHPQKLLADPNSEFKQIIDLIKHSEAL</sequence>
<dbReference type="InterPro" id="IPR011527">
    <property type="entry name" value="ABC1_TM_dom"/>
</dbReference>
<evidence type="ECO:0000256" key="9">
    <source>
        <dbReference type="ARBA" id="ARBA00023136"/>
    </source>
</evidence>
<keyword evidence="3" id="KW-0813">Transport</keyword>
<keyword evidence="15" id="KW-1185">Reference proteome</keyword>
<dbReference type="KEGG" id="ptm:GSPATT00008990001"/>
<gene>
    <name evidence="14" type="ORF">GSPATT00008990001</name>
</gene>
<feature type="transmembrane region" description="Helical" evidence="11">
    <location>
        <begin position="253"/>
        <end position="275"/>
    </location>
</feature>
<evidence type="ECO:0000256" key="11">
    <source>
        <dbReference type="SAM" id="Phobius"/>
    </source>
</evidence>
<feature type="domain" description="ABC transmembrane type-1" evidence="13">
    <location>
        <begin position="109"/>
        <end position="389"/>
    </location>
</feature>
<comment type="subcellular location">
    <subcellularLocation>
        <location evidence="1">Membrane</location>
        <topology evidence="1">Multi-pass membrane protein</topology>
    </subcellularLocation>
</comment>
<dbReference type="FunFam" id="3.40.50.300:FF:001172">
    <property type="entry name" value="Cystic fibrosis transmembrane conductance regulator"/>
    <property type="match status" value="1"/>
</dbReference>
<dbReference type="CDD" id="cd03250">
    <property type="entry name" value="ABCC_MRP_domain1"/>
    <property type="match status" value="1"/>
</dbReference>
<dbReference type="Gene3D" id="3.40.50.300">
    <property type="entry name" value="P-loop containing nucleotide triphosphate hydrolases"/>
    <property type="match status" value="2"/>
</dbReference>
<dbReference type="SUPFAM" id="SSF52540">
    <property type="entry name" value="P-loop containing nucleoside triphosphate hydrolases"/>
    <property type="match status" value="2"/>
</dbReference>
<dbReference type="FunCoup" id="A0CP82">
    <property type="interactions" value="10"/>
</dbReference>
<keyword evidence="5" id="KW-0677">Repeat</keyword>
<keyword evidence="10" id="KW-0325">Glycoprotein</keyword>
<dbReference type="STRING" id="5888.A0CP82"/>
<dbReference type="PROSITE" id="PS00211">
    <property type="entry name" value="ABC_TRANSPORTER_1"/>
    <property type="match status" value="2"/>
</dbReference>
<feature type="domain" description="ABC transmembrane type-1" evidence="13">
    <location>
        <begin position="763"/>
        <end position="1008"/>
    </location>
</feature>
<dbReference type="Gene3D" id="1.20.1560.10">
    <property type="entry name" value="ABC transporter type 1, transmembrane domain"/>
    <property type="match status" value="2"/>
</dbReference>
<dbReference type="Pfam" id="PF00664">
    <property type="entry name" value="ABC_membrane"/>
    <property type="match status" value="2"/>
</dbReference>
<keyword evidence="8 11" id="KW-1133">Transmembrane helix</keyword>
<feature type="transmembrane region" description="Helical" evidence="11">
    <location>
        <begin position="855"/>
        <end position="872"/>
    </location>
</feature>
<dbReference type="InterPro" id="IPR017871">
    <property type="entry name" value="ABC_transporter-like_CS"/>
</dbReference>
<evidence type="ECO:0000256" key="10">
    <source>
        <dbReference type="ARBA" id="ARBA00023180"/>
    </source>
</evidence>
<dbReference type="GO" id="GO:0055085">
    <property type="term" value="P:transmembrane transport"/>
    <property type="evidence" value="ECO:0000318"/>
    <property type="project" value="GO_Central"/>
</dbReference>
<dbReference type="GO" id="GO:0016887">
    <property type="term" value="F:ATP hydrolysis activity"/>
    <property type="evidence" value="ECO:0007669"/>
    <property type="project" value="InterPro"/>
</dbReference>
<feature type="transmembrane region" description="Helical" evidence="11">
    <location>
        <begin position="107"/>
        <end position="129"/>
    </location>
</feature>
<dbReference type="GO" id="GO:0005524">
    <property type="term" value="F:ATP binding"/>
    <property type="evidence" value="ECO:0007669"/>
    <property type="project" value="UniProtKB-KW"/>
</dbReference>
<dbReference type="EMBL" id="CT868130">
    <property type="protein sequence ID" value="CAK72599.1"/>
    <property type="molecule type" value="Genomic_DNA"/>
</dbReference>
<evidence type="ECO:0000256" key="1">
    <source>
        <dbReference type="ARBA" id="ARBA00004141"/>
    </source>
</evidence>
<evidence type="ECO:0000256" key="5">
    <source>
        <dbReference type="ARBA" id="ARBA00022737"/>
    </source>
</evidence>
<dbReference type="FunFam" id="3.40.50.300:FF:003449">
    <property type="entry name" value="Uncharacterized protein"/>
    <property type="match status" value="1"/>
</dbReference>
<dbReference type="InterPro" id="IPR036640">
    <property type="entry name" value="ABC1_TM_sf"/>
</dbReference>
<dbReference type="InParanoid" id="A0CP82"/>
<evidence type="ECO:0000256" key="7">
    <source>
        <dbReference type="ARBA" id="ARBA00022840"/>
    </source>
</evidence>
<feature type="domain" description="ABC transporter" evidence="12">
    <location>
        <begin position="1052"/>
        <end position="1286"/>
    </location>
</feature>
<feature type="transmembrane region" description="Helical" evidence="11">
    <location>
        <begin position="149"/>
        <end position="167"/>
    </location>
</feature>
<evidence type="ECO:0000313" key="14">
    <source>
        <dbReference type="EMBL" id="CAK72599.1"/>
    </source>
</evidence>
<feature type="domain" description="ABC transporter" evidence="12">
    <location>
        <begin position="441"/>
        <end position="662"/>
    </location>
</feature>
<name>A0CP82_PARTE</name>
<feature type="transmembrane region" description="Helical" evidence="11">
    <location>
        <begin position="947"/>
        <end position="967"/>
    </location>
</feature>
<dbReference type="OrthoDB" id="298706at2759"/>
<feature type="transmembrane region" description="Helical" evidence="11">
    <location>
        <begin position="330"/>
        <end position="354"/>
    </location>
</feature>
<organism evidence="14 15">
    <name type="scientific">Paramecium tetraurelia</name>
    <dbReference type="NCBI Taxonomy" id="5888"/>
    <lineage>
        <taxon>Eukaryota</taxon>
        <taxon>Sar</taxon>
        <taxon>Alveolata</taxon>
        <taxon>Ciliophora</taxon>
        <taxon>Intramacronucleata</taxon>
        <taxon>Oligohymenophorea</taxon>
        <taxon>Peniculida</taxon>
        <taxon>Parameciidae</taxon>
        <taxon>Paramecium</taxon>
    </lineage>
</organism>
<dbReference type="SMART" id="SM00382">
    <property type="entry name" value="AAA"/>
    <property type="match status" value="2"/>
</dbReference>
<evidence type="ECO:0000256" key="3">
    <source>
        <dbReference type="ARBA" id="ARBA00022448"/>
    </source>
</evidence>
<dbReference type="GO" id="GO:0005886">
    <property type="term" value="C:plasma membrane"/>
    <property type="evidence" value="ECO:0000318"/>
    <property type="project" value="GO_Central"/>
</dbReference>
<keyword evidence="4 11" id="KW-0812">Transmembrane</keyword>
<feature type="transmembrane region" description="Helical" evidence="11">
    <location>
        <begin position="753"/>
        <end position="775"/>
    </location>
</feature>
<dbReference type="PANTHER" id="PTHR24223">
    <property type="entry name" value="ATP-BINDING CASSETTE SUB-FAMILY C"/>
    <property type="match status" value="1"/>
</dbReference>
<feature type="transmembrane region" description="Helical" evidence="11">
    <location>
        <begin position="713"/>
        <end position="733"/>
    </location>
</feature>
<dbReference type="InterPro" id="IPR003593">
    <property type="entry name" value="AAA+_ATPase"/>
</dbReference>
<evidence type="ECO:0000256" key="4">
    <source>
        <dbReference type="ARBA" id="ARBA00022692"/>
    </source>
</evidence>
<proteinExistence type="inferred from homology"/>
<dbReference type="Pfam" id="PF00005">
    <property type="entry name" value="ABC_tran"/>
    <property type="match status" value="2"/>
</dbReference>
<dbReference type="HOGENOM" id="CLU_000604_27_0_1"/>
<dbReference type="OMA" id="DINFATM"/>
<dbReference type="Proteomes" id="UP000000600">
    <property type="component" value="Unassembled WGS sequence"/>
</dbReference>
<evidence type="ECO:0000256" key="8">
    <source>
        <dbReference type="ARBA" id="ARBA00022989"/>
    </source>
</evidence>
<dbReference type="RefSeq" id="XP_001439996.1">
    <property type="nucleotide sequence ID" value="XM_001439959.1"/>
</dbReference>
<keyword evidence="7" id="KW-0067">ATP-binding</keyword>
<keyword evidence="9 11" id="KW-0472">Membrane</keyword>
<reference evidence="14 15" key="1">
    <citation type="journal article" date="2006" name="Nature">
        <title>Global trends of whole-genome duplications revealed by the ciliate Paramecium tetraurelia.</title>
        <authorList>
            <consortium name="Genoscope"/>
            <person name="Aury J.-M."/>
            <person name="Jaillon O."/>
            <person name="Duret L."/>
            <person name="Noel B."/>
            <person name="Jubin C."/>
            <person name="Porcel B.M."/>
            <person name="Segurens B."/>
            <person name="Daubin V."/>
            <person name="Anthouard V."/>
            <person name="Aiach N."/>
            <person name="Arnaiz O."/>
            <person name="Billaut A."/>
            <person name="Beisson J."/>
            <person name="Blanc I."/>
            <person name="Bouhouche K."/>
            <person name="Camara F."/>
            <person name="Duharcourt S."/>
            <person name="Guigo R."/>
            <person name="Gogendeau D."/>
            <person name="Katinka M."/>
            <person name="Keller A.-M."/>
            <person name="Kissmehl R."/>
            <person name="Klotz C."/>
            <person name="Koll F."/>
            <person name="Le Moue A."/>
            <person name="Lepere C."/>
            <person name="Malinsky S."/>
            <person name="Nowacki M."/>
            <person name="Nowak J.K."/>
            <person name="Plattner H."/>
            <person name="Poulain J."/>
            <person name="Ruiz F."/>
            <person name="Serrano V."/>
            <person name="Zagulski M."/>
            <person name="Dessen P."/>
            <person name="Betermier M."/>
            <person name="Weissenbach J."/>
            <person name="Scarpelli C."/>
            <person name="Schachter V."/>
            <person name="Sperling L."/>
            <person name="Meyer E."/>
            <person name="Cohen J."/>
            <person name="Wincker P."/>
        </authorList>
    </citation>
    <scope>NUCLEOTIDE SEQUENCE [LARGE SCALE GENOMIC DNA]</scope>
    <source>
        <strain evidence="14 15">Stock d4-2</strain>
    </source>
</reference>
<evidence type="ECO:0000259" key="13">
    <source>
        <dbReference type="PROSITE" id="PS50929"/>
    </source>
</evidence>
<keyword evidence="6" id="KW-0547">Nucleotide-binding</keyword>
<dbReference type="FunFam" id="1.20.1560.10:FF:000255">
    <property type="entry name" value="Uncharacterized protein"/>
    <property type="match status" value="1"/>
</dbReference>
<dbReference type="PROSITE" id="PS50929">
    <property type="entry name" value="ABC_TM1F"/>
    <property type="match status" value="2"/>
</dbReference>
<dbReference type="eggNOG" id="KOG0054">
    <property type="taxonomic scope" value="Eukaryota"/>
</dbReference>
<evidence type="ECO:0000256" key="2">
    <source>
        <dbReference type="ARBA" id="ARBA00009726"/>
    </source>
</evidence>
<evidence type="ECO:0000256" key="6">
    <source>
        <dbReference type="ARBA" id="ARBA00022741"/>
    </source>
</evidence>
<dbReference type="GO" id="GO:0140359">
    <property type="term" value="F:ABC-type transporter activity"/>
    <property type="evidence" value="ECO:0000318"/>
    <property type="project" value="GO_Central"/>
</dbReference>
<dbReference type="PROSITE" id="PS50893">
    <property type="entry name" value="ABC_TRANSPORTER_2"/>
    <property type="match status" value="2"/>
</dbReference>
<comment type="similarity">
    <text evidence="2">Belongs to the ABC transporter superfamily. ABCC family. Conjugate transporter (TC 3.A.1.208) subfamily.</text>
</comment>
<evidence type="ECO:0000313" key="15">
    <source>
        <dbReference type="Proteomes" id="UP000000600"/>
    </source>
</evidence>
<dbReference type="FunFam" id="1.20.1560.10:FF:000233">
    <property type="entry name" value="Uncharacterized protein"/>
    <property type="match status" value="1"/>
</dbReference>
<feature type="transmembrane region" description="Helical" evidence="11">
    <location>
        <begin position="224"/>
        <end position="247"/>
    </location>
</feature>
<feature type="transmembrane region" description="Helical" evidence="11">
    <location>
        <begin position="360"/>
        <end position="382"/>
    </location>
</feature>
<dbReference type="PANTHER" id="PTHR24223:SF456">
    <property type="entry name" value="MULTIDRUG RESISTANCE-ASSOCIATED PROTEIN LETHAL(2)03659"/>
    <property type="match status" value="1"/>
</dbReference>
<accession>A0CP82</accession>
<evidence type="ECO:0000259" key="12">
    <source>
        <dbReference type="PROSITE" id="PS50893"/>
    </source>
</evidence>
<dbReference type="InterPro" id="IPR050173">
    <property type="entry name" value="ABC_transporter_C-like"/>
</dbReference>
<dbReference type="GeneID" id="5025781"/>
<dbReference type="InterPro" id="IPR027417">
    <property type="entry name" value="P-loop_NTPase"/>
</dbReference>
<dbReference type="InterPro" id="IPR003439">
    <property type="entry name" value="ABC_transporter-like_ATP-bd"/>
</dbReference>